<dbReference type="Proteomes" id="UP000663866">
    <property type="component" value="Unassembled WGS sequence"/>
</dbReference>
<sequence length="36" mass="3839">KINKIDDISNTLEGNLVSQSSLLVESSDSVSTKLCT</sequence>
<dbReference type="EMBL" id="CAJOBG010075197">
    <property type="protein sequence ID" value="CAF4610745.1"/>
    <property type="molecule type" value="Genomic_DNA"/>
</dbReference>
<accession>A0A821CTJ6</accession>
<organism evidence="1 2">
    <name type="scientific">Rotaria magnacalcarata</name>
    <dbReference type="NCBI Taxonomy" id="392030"/>
    <lineage>
        <taxon>Eukaryota</taxon>
        <taxon>Metazoa</taxon>
        <taxon>Spiralia</taxon>
        <taxon>Gnathifera</taxon>
        <taxon>Rotifera</taxon>
        <taxon>Eurotatoria</taxon>
        <taxon>Bdelloidea</taxon>
        <taxon>Philodinida</taxon>
        <taxon>Philodinidae</taxon>
        <taxon>Rotaria</taxon>
    </lineage>
</organism>
<comment type="caution">
    <text evidence="1">The sequence shown here is derived from an EMBL/GenBank/DDBJ whole genome shotgun (WGS) entry which is preliminary data.</text>
</comment>
<evidence type="ECO:0000313" key="2">
    <source>
        <dbReference type="Proteomes" id="UP000663866"/>
    </source>
</evidence>
<dbReference type="AlphaFoldDB" id="A0A821CTJ6"/>
<protein>
    <submittedName>
        <fullName evidence="1">Uncharacterized protein</fullName>
    </submittedName>
</protein>
<reference evidence="1" key="1">
    <citation type="submission" date="2021-02" db="EMBL/GenBank/DDBJ databases">
        <authorList>
            <person name="Nowell W R."/>
        </authorList>
    </citation>
    <scope>NUCLEOTIDE SEQUENCE</scope>
</reference>
<name>A0A821CTJ6_9BILA</name>
<keyword evidence="2" id="KW-1185">Reference proteome</keyword>
<proteinExistence type="predicted"/>
<gene>
    <name evidence="1" type="ORF">OVN521_LOCUS45538</name>
</gene>
<feature type="non-terminal residue" evidence="1">
    <location>
        <position position="1"/>
    </location>
</feature>
<evidence type="ECO:0000313" key="1">
    <source>
        <dbReference type="EMBL" id="CAF4610745.1"/>
    </source>
</evidence>